<reference evidence="3" key="1">
    <citation type="submission" date="2020-02" db="EMBL/GenBank/DDBJ databases">
        <authorList>
            <person name="Meier V. D."/>
        </authorList>
    </citation>
    <scope>NUCLEOTIDE SEQUENCE</scope>
    <source>
        <strain evidence="3">AVDCRST_MAG73</strain>
    </source>
</reference>
<proteinExistence type="predicted"/>
<evidence type="ECO:0000259" key="2">
    <source>
        <dbReference type="Pfam" id="PF20239"/>
    </source>
</evidence>
<dbReference type="Pfam" id="PF20239">
    <property type="entry name" value="DUF6596"/>
    <property type="match status" value="1"/>
</dbReference>
<dbReference type="InterPro" id="IPR013325">
    <property type="entry name" value="RNA_pol_sigma_r2"/>
</dbReference>
<dbReference type="PANTHER" id="PTHR47756:SF2">
    <property type="entry name" value="BLL6612 PROTEIN"/>
    <property type="match status" value="1"/>
</dbReference>
<dbReference type="InterPro" id="IPR036388">
    <property type="entry name" value="WH-like_DNA-bd_sf"/>
</dbReference>
<gene>
    <name evidence="3" type="ORF">AVDCRST_MAG73-3125</name>
</gene>
<dbReference type="GO" id="GO:0003700">
    <property type="term" value="F:DNA-binding transcription factor activity"/>
    <property type="evidence" value="ECO:0007669"/>
    <property type="project" value="InterPro"/>
</dbReference>
<dbReference type="Pfam" id="PF04542">
    <property type="entry name" value="Sigma70_r2"/>
    <property type="match status" value="1"/>
</dbReference>
<feature type="domain" description="DUF6596" evidence="2">
    <location>
        <begin position="191"/>
        <end position="292"/>
    </location>
</feature>
<dbReference type="EMBL" id="CADCWE010000201">
    <property type="protein sequence ID" value="CAA9553085.1"/>
    <property type="molecule type" value="Genomic_DNA"/>
</dbReference>
<dbReference type="InterPro" id="IPR007627">
    <property type="entry name" value="RNA_pol_sigma70_r2"/>
</dbReference>
<dbReference type="GO" id="GO:0006352">
    <property type="term" value="P:DNA-templated transcription initiation"/>
    <property type="evidence" value="ECO:0007669"/>
    <property type="project" value="InterPro"/>
</dbReference>
<dbReference type="SUPFAM" id="SSF88659">
    <property type="entry name" value="Sigma3 and sigma4 domains of RNA polymerase sigma factors"/>
    <property type="match status" value="1"/>
</dbReference>
<dbReference type="AlphaFoldDB" id="A0A6J4UMC6"/>
<protein>
    <submittedName>
        <fullName evidence="3">RNA polymerase sigma-70 factor, ECF subfamily</fullName>
    </submittedName>
</protein>
<evidence type="ECO:0000259" key="1">
    <source>
        <dbReference type="Pfam" id="PF04542"/>
    </source>
</evidence>
<dbReference type="InterPro" id="IPR013324">
    <property type="entry name" value="RNA_pol_sigma_r3/r4-like"/>
</dbReference>
<dbReference type="SUPFAM" id="SSF88946">
    <property type="entry name" value="Sigma2 domain of RNA polymerase sigma factors"/>
    <property type="match status" value="1"/>
</dbReference>
<dbReference type="Gene3D" id="1.10.1740.10">
    <property type="match status" value="1"/>
</dbReference>
<accession>A0A6J4UMC6</accession>
<dbReference type="Gene3D" id="1.10.10.10">
    <property type="entry name" value="Winged helix-like DNA-binding domain superfamily/Winged helix DNA-binding domain"/>
    <property type="match status" value="1"/>
</dbReference>
<organism evidence="3">
    <name type="scientific">uncultured Thermomicrobiales bacterium</name>
    <dbReference type="NCBI Taxonomy" id="1645740"/>
    <lineage>
        <taxon>Bacteria</taxon>
        <taxon>Pseudomonadati</taxon>
        <taxon>Thermomicrobiota</taxon>
        <taxon>Thermomicrobia</taxon>
        <taxon>Thermomicrobiales</taxon>
        <taxon>environmental samples</taxon>
    </lineage>
</organism>
<dbReference type="PANTHER" id="PTHR47756">
    <property type="entry name" value="BLL6612 PROTEIN-RELATED"/>
    <property type="match status" value="1"/>
</dbReference>
<sequence length="429" mass="46023">MVSGAAPPALLHAALDGWMRHEAASAHARLIRRFGWDRAGLAEDALQEALVRALETWPFKGVPDQPGAWLYVVAGNRMLDAIRSAAERRSVPLDDAPQVGFVAEGPAVVDRDALSDPELAVLFALCHPALDTPSAIAVALQILCGFTLREIASALLIKPDAVAQRVSRAKATLRGVPGIADTPTGEPLRQRLAVALDVVALIFNEGFEPSSGDRPARADLCAEALRLADALAHHPVTRGPETHALAALLNLLFARLPARLANPGAVTLLPEQDRSVWSREHLRRGLRHLAASAGGDRISRYHLLAGIAASHAAAPSIEATDWDAIVADYRRLVNLEDSPVHRLNLAVALQRAGEGVLAAAEIKRLLPLPQMRGYFWFHVARSEIAGQLEDHHQSRAALADALALAKTAAQDRFVREKLDGAARCPRSPG</sequence>
<dbReference type="InterPro" id="IPR046531">
    <property type="entry name" value="DUF6596"/>
</dbReference>
<evidence type="ECO:0000313" key="3">
    <source>
        <dbReference type="EMBL" id="CAA9553085.1"/>
    </source>
</evidence>
<feature type="domain" description="RNA polymerase sigma-70 region 2" evidence="1">
    <location>
        <begin position="29"/>
        <end position="86"/>
    </location>
</feature>
<name>A0A6J4UMC6_9BACT</name>